<dbReference type="Gene3D" id="1.10.1040.10">
    <property type="entry name" value="N-(1-d-carboxylethyl)-l-norvaline Dehydrogenase, domain 2"/>
    <property type="match status" value="1"/>
</dbReference>
<dbReference type="NCBIfam" id="TIGR01443">
    <property type="entry name" value="intein_Cterm"/>
    <property type="match status" value="1"/>
</dbReference>
<dbReference type="Proteomes" id="UP000605784">
    <property type="component" value="Unassembled WGS sequence"/>
</dbReference>
<dbReference type="Pfam" id="PF03721">
    <property type="entry name" value="UDPG_MGDP_dh_N"/>
    <property type="match status" value="1"/>
</dbReference>
<proteinExistence type="inferred from homology"/>
<keyword evidence="3" id="KW-0651">Protein splicing</keyword>
<dbReference type="SUPFAM" id="SSF48179">
    <property type="entry name" value="6-phosphogluconate dehydrogenase C-terminal domain-like"/>
    <property type="match status" value="1"/>
</dbReference>
<dbReference type="PANTHER" id="PTHR43750:SF3">
    <property type="entry name" value="UDP-GLUCOSE 6-DEHYDROGENASE TUAD"/>
    <property type="match status" value="1"/>
</dbReference>
<dbReference type="EMBL" id="BMOU01000002">
    <property type="protein sequence ID" value="GGN92089.1"/>
    <property type="molecule type" value="Genomic_DNA"/>
</dbReference>
<dbReference type="InterPro" id="IPR036220">
    <property type="entry name" value="UDP-Glc/GDP-Man_DH_C_sf"/>
</dbReference>
<evidence type="ECO:0000256" key="4">
    <source>
        <dbReference type="ARBA" id="ARBA00023002"/>
    </source>
</evidence>
<reference evidence="7" key="2">
    <citation type="submission" date="2020-09" db="EMBL/GenBank/DDBJ databases">
        <authorList>
            <person name="Sun Q."/>
            <person name="Ohkuma M."/>
        </authorList>
    </citation>
    <scope>NUCLEOTIDE SEQUENCE</scope>
    <source>
        <strain evidence="7">JCM 17820</strain>
    </source>
</reference>
<dbReference type="Pfam" id="PF03720">
    <property type="entry name" value="UDPG_MGDP_dh_C"/>
    <property type="match status" value="1"/>
</dbReference>
<dbReference type="PROSITE" id="PS50817">
    <property type="entry name" value="INTEIN_N_TER"/>
    <property type="match status" value="1"/>
</dbReference>
<protein>
    <submittedName>
        <fullName evidence="7">Intein-containing nucleotide sugar dehydrogenase</fullName>
    </submittedName>
</protein>
<dbReference type="InterPro" id="IPR014026">
    <property type="entry name" value="UDP-Glc/GDP-Man_DH_dimer"/>
</dbReference>
<gene>
    <name evidence="7" type="ORF">GCM10009030_15920</name>
</gene>
<dbReference type="SUPFAM" id="SSF51735">
    <property type="entry name" value="NAD(P)-binding Rossmann-fold domains"/>
    <property type="match status" value="1"/>
</dbReference>
<dbReference type="InterPro" id="IPR004860">
    <property type="entry name" value="LAGLIDADG_dom"/>
</dbReference>
<dbReference type="InterPro" id="IPR027434">
    <property type="entry name" value="Homing_endonucl"/>
</dbReference>
<dbReference type="PROSITE" id="PS50818">
    <property type="entry name" value="INTEIN_C_TER"/>
    <property type="match status" value="1"/>
</dbReference>
<dbReference type="InterPro" id="IPR017476">
    <property type="entry name" value="UDP-Glc/GDP-Man"/>
</dbReference>
<dbReference type="NCBIfam" id="TIGR03026">
    <property type="entry name" value="NDP-sugDHase"/>
    <property type="match status" value="1"/>
</dbReference>
<dbReference type="InterPro" id="IPR003586">
    <property type="entry name" value="Hint_dom_C"/>
</dbReference>
<name>A0A830GKS8_9EURY</name>
<keyword evidence="5" id="KW-0520">NAD</keyword>
<dbReference type="InterPro" id="IPR006141">
    <property type="entry name" value="Intein_N"/>
</dbReference>
<dbReference type="Gene3D" id="3.10.28.10">
    <property type="entry name" value="Homing endonucleases"/>
    <property type="match status" value="1"/>
</dbReference>
<dbReference type="Pfam" id="PF14528">
    <property type="entry name" value="LAGLIDADG_3"/>
    <property type="match status" value="1"/>
</dbReference>
<dbReference type="InterPro" id="IPR036291">
    <property type="entry name" value="NAD(P)-bd_dom_sf"/>
</dbReference>
<keyword evidence="2" id="KW-0068">Autocatalytic cleavage</keyword>
<dbReference type="SUPFAM" id="SSF52413">
    <property type="entry name" value="UDP-glucose/GDP-mannose dehydrogenase C-terminal domain"/>
    <property type="match status" value="1"/>
</dbReference>
<dbReference type="InterPro" id="IPR006142">
    <property type="entry name" value="INTEIN"/>
</dbReference>
<dbReference type="NCBIfam" id="TIGR01445">
    <property type="entry name" value="intein_Nterm"/>
    <property type="match status" value="1"/>
</dbReference>
<dbReference type="SUPFAM" id="SSF51294">
    <property type="entry name" value="Hedgehog/intein (Hint) domain"/>
    <property type="match status" value="1"/>
</dbReference>
<evidence type="ECO:0000256" key="2">
    <source>
        <dbReference type="ARBA" id="ARBA00022813"/>
    </source>
</evidence>
<feature type="domain" description="DOD-type homing endonuclease" evidence="6">
    <location>
        <begin position="500"/>
        <end position="647"/>
    </location>
</feature>
<dbReference type="PRINTS" id="PR00379">
    <property type="entry name" value="INTEIN"/>
</dbReference>
<dbReference type="PROSITE" id="PS50819">
    <property type="entry name" value="INTEIN_ENDONUCLEASE"/>
    <property type="match status" value="1"/>
</dbReference>
<dbReference type="GO" id="GO:0016539">
    <property type="term" value="P:intein-mediated protein splicing"/>
    <property type="evidence" value="ECO:0007669"/>
    <property type="project" value="InterPro"/>
</dbReference>
<evidence type="ECO:0000313" key="7">
    <source>
        <dbReference type="EMBL" id="GGN92089.1"/>
    </source>
</evidence>
<dbReference type="InterPro" id="IPR014027">
    <property type="entry name" value="UDP-Glc/GDP-Man_DH_C"/>
</dbReference>
<dbReference type="SMART" id="SM00306">
    <property type="entry name" value="HintN"/>
    <property type="match status" value="1"/>
</dbReference>
<dbReference type="InterPro" id="IPR036844">
    <property type="entry name" value="Hint_dom_sf"/>
</dbReference>
<dbReference type="InterPro" id="IPR008927">
    <property type="entry name" value="6-PGluconate_DH-like_C_sf"/>
</dbReference>
<dbReference type="SUPFAM" id="SSF55608">
    <property type="entry name" value="Homing endonucleases"/>
    <property type="match status" value="1"/>
</dbReference>
<dbReference type="InterPro" id="IPR030934">
    <property type="entry name" value="Intein_C"/>
</dbReference>
<keyword evidence="8" id="KW-1185">Reference proteome</keyword>
<dbReference type="InterPro" id="IPR013328">
    <property type="entry name" value="6PGD_dom2"/>
</dbReference>
<dbReference type="SMART" id="SM00984">
    <property type="entry name" value="UDPG_MGDP_dh_C"/>
    <property type="match status" value="1"/>
</dbReference>
<evidence type="ECO:0000313" key="8">
    <source>
        <dbReference type="Proteomes" id="UP000605784"/>
    </source>
</evidence>
<dbReference type="InterPro" id="IPR004042">
    <property type="entry name" value="Intein_endonuc_central"/>
</dbReference>
<comment type="caution">
    <text evidence="7">The sequence shown here is derived from an EMBL/GenBank/DDBJ whole genome shotgun (WGS) entry which is preliminary data.</text>
</comment>
<evidence type="ECO:0000256" key="5">
    <source>
        <dbReference type="ARBA" id="ARBA00023027"/>
    </source>
</evidence>
<dbReference type="GO" id="GO:0016616">
    <property type="term" value="F:oxidoreductase activity, acting on the CH-OH group of donors, NAD or NADP as acceptor"/>
    <property type="evidence" value="ECO:0007669"/>
    <property type="project" value="InterPro"/>
</dbReference>
<organism evidence="7 8">
    <name type="scientific">Haloarcula pellucida</name>
    <dbReference type="NCBI Taxonomy" id="1427151"/>
    <lineage>
        <taxon>Archaea</taxon>
        <taxon>Methanobacteriati</taxon>
        <taxon>Methanobacteriota</taxon>
        <taxon>Stenosarchaea group</taxon>
        <taxon>Halobacteria</taxon>
        <taxon>Halobacteriales</taxon>
        <taxon>Haloarculaceae</taxon>
        <taxon>Haloarcula</taxon>
    </lineage>
</organism>
<dbReference type="GO" id="GO:0004519">
    <property type="term" value="F:endonuclease activity"/>
    <property type="evidence" value="ECO:0007669"/>
    <property type="project" value="InterPro"/>
</dbReference>
<dbReference type="Pfam" id="PF14890">
    <property type="entry name" value="Intein_splicing"/>
    <property type="match status" value="1"/>
</dbReference>
<dbReference type="AlphaFoldDB" id="A0A830GKS8"/>
<dbReference type="PANTHER" id="PTHR43750">
    <property type="entry name" value="UDP-GLUCOSE 6-DEHYDROGENASE TUAD"/>
    <property type="match status" value="1"/>
</dbReference>
<dbReference type="Gene3D" id="2.170.16.10">
    <property type="entry name" value="Hedgehog/Intein (Hint) domain"/>
    <property type="match status" value="1"/>
</dbReference>
<comment type="similarity">
    <text evidence="1">Belongs to the UDP-glucose/GDP-mannose dehydrogenase family.</text>
</comment>
<dbReference type="Pfam" id="PF00984">
    <property type="entry name" value="UDPG_MGDP_dh"/>
    <property type="match status" value="1"/>
</dbReference>
<dbReference type="SMART" id="SM00305">
    <property type="entry name" value="HintC"/>
    <property type="match status" value="1"/>
</dbReference>
<dbReference type="Gene3D" id="3.40.50.720">
    <property type="entry name" value="NAD(P)-binding Rossmann-like Domain"/>
    <property type="match status" value="2"/>
</dbReference>
<reference evidence="7" key="1">
    <citation type="journal article" date="2014" name="Int. J. Syst. Evol. Microbiol.">
        <title>Complete genome sequence of Corynebacterium casei LMG S-19264T (=DSM 44701T), isolated from a smear-ripened cheese.</title>
        <authorList>
            <consortium name="US DOE Joint Genome Institute (JGI-PGF)"/>
            <person name="Walter F."/>
            <person name="Albersmeier A."/>
            <person name="Kalinowski J."/>
            <person name="Ruckert C."/>
        </authorList>
    </citation>
    <scope>NUCLEOTIDE SEQUENCE</scope>
    <source>
        <strain evidence="7">JCM 17820</strain>
    </source>
</reference>
<dbReference type="InterPro" id="IPR001732">
    <property type="entry name" value="UDP-Glc/GDP-Man_DH_N"/>
</dbReference>
<evidence type="ECO:0000256" key="3">
    <source>
        <dbReference type="ARBA" id="ARBA00023000"/>
    </source>
</evidence>
<dbReference type="GO" id="GO:0051287">
    <property type="term" value="F:NAD binding"/>
    <property type="evidence" value="ECO:0007669"/>
    <property type="project" value="InterPro"/>
</dbReference>
<accession>A0A830GKS8</accession>
<dbReference type="CDD" id="cd00081">
    <property type="entry name" value="Hint"/>
    <property type="match status" value="1"/>
</dbReference>
<keyword evidence="4" id="KW-0560">Oxidoreductase</keyword>
<dbReference type="InterPro" id="IPR003587">
    <property type="entry name" value="Hint_dom_N"/>
</dbReference>
<sequence>MVANPSPMNVSIVGSGYVGTTVAACLADLGHEVTTIDIDEAIVDAVNAGESPIHEPGLDELVAEHGGDRLRATTDYGVVRETDLTMLALPTPSNEDGSIDLQYMETGATSVGEALADADDADDPHLVVTKSTVIPRTTDERLAPRIADAGLTRGEDFLVASNPEFQREGTAVADFLNPDKLVFGADDERAFERLRALYAPLREAADGDVPVVETGIAEAEMIKYANNTFLASKVSLINDIGNVCKEFGVDAYEVAEAIGLDDRIGEQFLRSGVGWGGSCLTGGQRVLAKDDSGTKLLQLAEFFDHYAADGEIDDVSVLSCDEDGEFSFEPVLTVTRRQYDGPLHTIRTKMNKEVTVTHDHPMLAVADGEVSVREATSLTEGDELPVQTNLPQDPLESFDLIGLIDSAPAFENESVYLKPSFDLGEHKPELRQCLADYNDQYSYDKVHEFARNNYLPLDVFLEFEADLPVARGSLALYTTVGGGQTYIPAVLPADDDFWRFIGYYLSEGHIHDDDSGRGSTTRKRVFLSFHPTDEEEYVTDVESYLDELGVRYRTETQETATQIEISSRVLAYFLEWLGCGTGSYSAAIPDAAYQASPTHRRALLSGLFRGDGHIEYTSHSNAVVYDYGSVSEELIQGMQFLLHSLGIVPSYKTSQSQKSTQPAHFLRVSSKRQIAELKDLFLPTDREKIEQRLAQYDRDIEPSSHTVGDSHTTVAVQDISVNEREADVYSLEVTDNHTLVTTDGLVVHNCFPKDTDAIIAAAREEGYDPAVLSAAVEVNDTQPERLLSLLDDHVDVAGKRVAVLGLAFKPGTDDIRNTRAVPVIEGLQERGAEVVAYDPVATENMRERYPDIEYAASAGEALEGASGAVVVTDWDEFAALDGEFDAMADSVVVDGRRIVERRDGITYEGLTW</sequence>
<evidence type="ECO:0000256" key="1">
    <source>
        <dbReference type="ARBA" id="ARBA00006601"/>
    </source>
</evidence>
<evidence type="ECO:0000259" key="6">
    <source>
        <dbReference type="PROSITE" id="PS50819"/>
    </source>
</evidence>